<evidence type="ECO:0000256" key="1">
    <source>
        <dbReference type="ARBA" id="ARBA00004496"/>
    </source>
</evidence>
<proteinExistence type="inferred from homology"/>
<keyword evidence="5" id="KW-0808">Transferase</keyword>
<evidence type="ECO:0000256" key="9">
    <source>
        <dbReference type="ARBA" id="ARBA00022840"/>
    </source>
</evidence>
<dbReference type="EC" id="2.7.7.87" evidence="3"/>
<dbReference type="GO" id="GO:0061710">
    <property type="term" value="F:L-threonylcarbamoyladenylate synthase"/>
    <property type="evidence" value="ECO:0007669"/>
    <property type="project" value="UniProtKB-EC"/>
</dbReference>
<dbReference type="PANTHER" id="PTHR17490:SF16">
    <property type="entry name" value="THREONYLCARBAMOYL-AMP SYNTHASE"/>
    <property type="match status" value="1"/>
</dbReference>
<dbReference type="InterPro" id="IPR005145">
    <property type="entry name" value="Sua5_C"/>
</dbReference>
<dbReference type="Pfam" id="PF01300">
    <property type="entry name" value="Sua5_yciO_yrdC"/>
    <property type="match status" value="1"/>
</dbReference>
<name>A0A1H1N7Y5_9ACTN</name>
<protein>
    <recommendedName>
        <fullName evidence="10">L-threonylcarbamoyladenylate synthase</fullName>
        <ecNumber evidence="3">2.7.7.87</ecNumber>
    </recommendedName>
    <alternativeName>
        <fullName evidence="10">L-threonylcarbamoyladenylate synthase</fullName>
    </alternativeName>
</protein>
<dbReference type="Gene3D" id="3.90.870.10">
    <property type="entry name" value="DHBP synthase"/>
    <property type="match status" value="1"/>
</dbReference>
<evidence type="ECO:0000259" key="12">
    <source>
        <dbReference type="PROSITE" id="PS51163"/>
    </source>
</evidence>
<comment type="subcellular location">
    <subcellularLocation>
        <location evidence="1">Cytoplasm</location>
    </subcellularLocation>
</comment>
<dbReference type="InterPro" id="IPR017945">
    <property type="entry name" value="DHBP_synth_RibB-like_a/b_dom"/>
</dbReference>
<accession>A0A1H1N7Y5</accession>
<dbReference type="GO" id="GO:0006450">
    <property type="term" value="P:regulation of translational fidelity"/>
    <property type="evidence" value="ECO:0007669"/>
    <property type="project" value="TreeGrafter"/>
</dbReference>
<dbReference type="Gene3D" id="3.40.50.11030">
    <property type="entry name" value="Threonylcarbamoyl-AMP synthase, C-terminal domain"/>
    <property type="match status" value="1"/>
</dbReference>
<evidence type="ECO:0000256" key="2">
    <source>
        <dbReference type="ARBA" id="ARBA00007663"/>
    </source>
</evidence>
<gene>
    <name evidence="13" type="ORF">SAMN04489812_0415</name>
</gene>
<sequence>MAFLTRGHHPAFPTTPVSEVDLRKDAAIGILGGAWGWVFTGSRGQVFVAASPREATPSTGHREPSWFNGLVMTDEIAEAVAVLRAGGLVALPTETVYGLAADATNIAAVRRIFEAKQRPASHPLIVHISGADQLADWVTEVPPTARRLAERFWPGPLTLILPRGERVPAETAGGLATVAIRAPDHPLAQALLTAFGGGIAAPSANRFGSISPTTADDVRTELGDAIDFVLDGGPCQVGVESTIVQIVDHTPSILRPGGVSREQLEAILGEPVAVPATSPTPVPGQHPTHYAPRAKVVLVKAGQLISAAVRAHQQGHRVGVLIPPDVSDTALTTAHAQITVPESMQTYAHELYRFLREFDHQGCDLIIASLPQSRGLGLAIANRLTRAAGPRNDHGPATDL</sequence>
<evidence type="ECO:0000256" key="6">
    <source>
        <dbReference type="ARBA" id="ARBA00022694"/>
    </source>
</evidence>
<dbReference type="EMBL" id="LT629772">
    <property type="protein sequence ID" value="SDR95084.1"/>
    <property type="molecule type" value="Genomic_DNA"/>
</dbReference>
<dbReference type="NCBIfam" id="TIGR00057">
    <property type="entry name" value="L-threonylcarbamoyladenylate synthase"/>
    <property type="match status" value="1"/>
</dbReference>
<evidence type="ECO:0000256" key="8">
    <source>
        <dbReference type="ARBA" id="ARBA00022741"/>
    </source>
</evidence>
<dbReference type="Proteomes" id="UP000199103">
    <property type="component" value="Chromosome I"/>
</dbReference>
<dbReference type="GO" id="GO:0003725">
    <property type="term" value="F:double-stranded RNA binding"/>
    <property type="evidence" value="ECO:0007669"/>
    <property type="project" value="InterPro"/>
</dbReference>
<dbReference type="InterPro" id="IPR038385">
    <property type="entry name" value="Sua5/YwlC_C"/>
</dbReference>
<keyword evidence="7" id="KW-0548">Nucleotidyltransferase</keyword>
<feature type="domain" description="YrdC-like" evidence="12">
    <location>
        <begin position="73"/>
        <end position="259"/>
    </location>
</feature>
<evidence type="ECO:0000256" key="4">
    <source>
        <dbReference type="ARBA" id="ARBA00022490"/>
    </source>
</evidence>
<dbReference type="GO" id="GO:0005524">
    <property type="term" value="F:ATP binding"/>
    <property type="evidence" value="ECO:0007669"/>
    <property type="project" value="UniProtKB-KW"/>
</dbReference>
<dbReference type="PROSITE" id="PS51163">
    <property type="entry name" value="YRDC"/>
    <property type="match status" value="1"/>
</dbReference>
<keyword evidence="6" id="KW-0819">tRNA processing</keyword>
<dbReference type="PANTHER" id="PTHR17490">
    <property type="entry name" value="SUA5"/>
    <property type="match status" value="1"/>
</dbReference>
<dbReference type="Pfam" id="PF03481">
    <property type="entry name" value="Sua5_C"/>
    <property type="match status" value="1"/>
</dbReference>
<dbReference type="GO" id="GO:0008033">
    <property type="term" value="P:tRNA processing"/>
    <property type="evidence" value="ECO:0007669"/>
    <property type="project" value="UniProtKB-KW"/>
</dbReference>
<keyword evidence="4" id="KW-0963">Cytoplasm</keyword>
<evidence type="ECO:0000256" key="7">
    <source>
        <dbReference type="ARBA" id="ARBA00022695"/>
    </source>
</evidence>
<evidence type="ECO:0000313" key="13">
    <source>
        <dbReference type="EMBL" id="SDR95084.1"/>
    </source>
</evidence>
<evidence type="ECO:0000313" key="14">
    <source>
        <dbReference type="Proteomes" id="UP000199103"/>
    </source>
</evidence>
<comment type="similarity">
    <text evidence="2">Belongs to the SUA5 family.</text>
</comment>
<dbReference type="AlphaFoldDB" id="A0A1H1N7Y5"/>
<evidence type="ECO:0000256" key="5">
    <source>
        <dbReference type="ARBA" id="ARBA00022679"/>
    </source>
</evidence>
<evidence type="ECO:0000256" key="11">
    <source>
        <dbReference type="ARBA" id="ARBA00048366"/>
    </source>
</evidence>
<dbReference type="InterPro" id="IPR006070">
    <property type="entry name" value="Sua5-like_dom"/>
</dbReference>
<dbReference type="GO" id="GO:0000049">
    <property type="term" value="F:tRNA binding"/>
    <property type="evidence" value="ECO:0007669"/>
    <property type="project" value="TreeGrafter"/>
</dbReference>
<keyword evidence="14" id="KW-1185">Reference proteome</keyword>
<organism evidence="13 14">
    <name type="scientific">Microlunatus soli</name>
    <dbReference type="NCBI Taxonomy" id="630515"/>
    <lineage>
        <taxon>Bacteria</taxon>
        <taxon>Bacillati</taxon>
        <taxon>Actinomycetota</taxon>
        <taxon>Actinomycetes</taxon>
        <taxon>Propionibacteriales</taxon>
        <taxon>Propionibacteriaceae</taxon>
        <taxon>Microlunatus</taxon>
    </lineage>
</organism>
<reference evidence="13 14" key="1">
    <citation type="submission" date="2016-10" db="EMBL/GenBank/DDBJ databases">
        <authorList>
            <person name="de Groot N.N."/>
        </authorList>
    </citation>
    <scope>NUCLEOTIDE SEQUENCE [LARGE SCALE GENOMIC DNA]</scope>
    <source>
        <strain evidence="13 14">DSM 21800</strain>
    </source>
</reference>
<dbReference type="SUPFAM" id="SSF55821">
    <property type="entry name" value="YrdC/RibB"/>
    <property type="match status" value="1"/>
</dbReference>
<dbReference type="STRING" id="630515.SAMN04489812_0415"/>
<keyword evidence="9" id="KW-0067">ATP-binding</keyword>
<evidence type="ECO:0000256" key="3">
    <source>
        <dbReference type="ARBA" id="ARBA00012584"/>
    </source>
</evidence>
<keyword evidence="8" id="KW-0547">Nucleotide-binding</keyword>
<dbReference type="GO" id="GO:0005737">
    <property type="term" value="C:cytoplasm"/>
    <property type="evidence" value="ECO:0007669"/>
    <property type="project" value="UniProtKB-SubCell"/>
</dbReference>
<comment type="catalytic activity">
    <reaction evidence="11">
        <text>L-threonine + hydrogencarbonate + ATP = L-threonylcarbamoyladenylate + diphosphate + H2O</text>
        <dbReference type="Rhea" id="RHEA:36407"/>
        <dbReference type="ChEBI" id="CHEBI:15377"/>
        <dbReference type="ChEBI" id="CHEBI:17544"/>
        <dbReference type="ChEBI" id="CHEBI:30616"/>
        <dbReference type="ChEBI" id="CHEBI:33019"/>
        <dbReference type="ChEBI" id="CHEBI:57926"/>
        <dbReference type="ChEBI" id="CHEBI:73682"/>
        <dbReference type="EC" id="2.7.7.87"/>
    </reaction>
</comment>
<dbReference type="FunFam" id="3.90.870.10:FF:000009">
    <property type="entry name" value="Threonylcarbamoyl-AMP synthase, putative"/>
    <property type="match status" value="1"/>
</dbReference>
<evidence type="ECO:0000256" key="10">
    <source>
        <dbReference type="ARBA" id="ARBA00029774"/>
    </source>
</evidence>
<dbReference type="InterPro" id="IPR050156">
    <property type="entry name" value="TC-AMP_synthase_SUA5"/>
</dbReference>